<protein>
    <submittedName>
        <fullName evidence="2">Epsin 2</fullName>
    </submittedName>
</protein>
<dbReference type="EMBL" id="HAED01002179">
    <property type="protein sequence ID" value="SBQ88024.1"/>
    <property type="molecule type" value="Transcribed_RNA"/>
</dbReference>
<feature type="region of interest" description="Disordered" evidence="1">
    <location>
        <begin position="20"/>
        <end position="40"/>
    </location>
</feature>
<evidence type="ECO:0000256" key="1">
    <source>
        <dbReference type="SAM" id="MobiDB-lite"/>
    </source>
</evidence>
<dbReference type="AlphaFoldDB" id="A0A1A8HS24"/>
<feature type="non-terminal residue" evidence="2">
    <location>
        <position position="1"/>
    </location>
</feature>
<evidence type="ECO:0000313" key="2">
    <source>
        <dbReference type="EMBL" id="SBQ88024.1"/>
    </source>
</evidence>
<accession>A0A1A8HS24</accession>
<reference evidence="2" key="1">
    <citation type="submission" date="2016-05" db="EMBL/GenBank/DDBJ databases">
        <authorList>
            <person name="Lavstsen T."/>
            <person name="Jespersen J.S."/>
        </authorList>
    </citation>
    <scope>NUCLEOTIDE SEQUENCE</scope>
    <source>
        <tissue evidence="2">Brain</tissue>
    </source>
</reference>
<gene>
    <name evidence="2" type="primary">EPN2</name>
</gene>
<name>A0A1A8HS24_NOTKU</name>
<reference evidence="2" key="2">
    <citation type="submission" date="2016-06" db="EMBL/GenBank/DDBJ databases">
        <title>The genome of a short-lived fish provides insights into sex chromosome evolution and the genetic control of aging.</title>
        <authorList>
            <person name="Reichwald K."/>
            <person name="Felder M."/>
            <person name="Petzold A."/>
            <person name="Koch P."/>
            <person name="Groth M."/>
            <person name="Platzer M."/>
        </authorList>
    </citation>
    <scope>NUCLEOTIDE SEQUENCE</scope>
    <source>
        <tissue evidence="2">Brain</tissue>
    </source>
</reference>
<sequence length="40" mass="4474">THTHTHTLLRLSYVGVCSDTNGDTLKRFPTSVRPPPRQSP</sequence>
<proteinExistence type="predicted"/>
<organism evidence="2">
    <name type="scientific">Nothobranchius kuhntae</name>
    <name type="common">Beira killifish</name>
    <dbReference type="NCBI Taxonomy" id="321403"/>
    <lineage>
        <taxon>Eukaryota</taxon>
        <taxon>Metazoa</taxon>
        <taxon>Chordata</taxon>
        <taxon>Craniata</taxon>
        <taxon>Vertebrata</taxon>
        <taxon>Euteleostomi</taxon>
        <taxon>Actinopterygii</taxon>
        <taxon>Neopterygii</taxon>
        <taxon>Teleostei</taxon>
        <taxon>Neoteleostei</taxon>
        <taxon>Acanthomorphata</taxon>
        <taxon>Ovalentaria</taxon>
        <taxon>Atherinomorphae</taxon>
        <taxon>Cyprinodontiformes</taxon>
        <taxon>Nothobranchiidae</taxon>
        <taxon>Nothobranchius</taxon>
    </lineage>
</organism>